<name>T1KIV0_TETUR</name>
<dbReference type="EnsemblMetazoa" id="tetur12g02660.1">
    <property type="protein sequence ID" value="tetur12g02660.1"/>
    <property type="gene ID" value="tetur12g02660"/>
</dbReference>
<accession>T1KIV0</accession>
<reference evidence="1" key="2">
    <citation type="submission" date="2015-06" db="UniProtKB">
        <authorList>
            <consortium name="EnsemblMetazoa"/>
        </authorList>
    </citation>
    <scope>IDENTIFICATION</scope>
</reference>
<keyword evidence="2" id="KW-1185">Reference proteome</keyword>
<sequence>MADQKTEQIYFKNLPWNSECYLLTSSPIEYPFHQGTH</sequence>
<evidence type="ECO:0000313" key="1">
    <source>
        <dbReference type="EnsemblMetazoa" id="tetur12g02660.1"/>
    </source>
</evidence>
<organism evidence="1 2">
    <name type="scientific">Tetranychus urticae</name>
    <name type="common">Two-spotted spider mite</name>
    <dbReference type="NCBI Taxonomy" id="32264"/>
    <lineage>
        <taxon>Eukaryota</taxon>
        <taxon>Metazoa</taxon>
        <taxon>Ecdysozoa</taxon>
        <taxon>Arthropoda</taxon>
        <taxon>Chelicerata</taxon>
        <taxon>Arachnida</taxon>
        <taxon>Acari</taxon>
        <taxon>Acariformes</taxon>
        <taxon>Trombidiformes</taxon>
        <taxon>Prostigmata</taxon>
        <taxon>Eleutherengona</taxon>
        <taxon>Raphignathae</taxon>
        <taxon>Tetranychoidea</taxon>
        <taxon>Tetranychidae</taxon>
        <taxon>Tetranychus</taxon>
    </lineage>
</organism>
<evidence type="ECO:0000313" key="2">
    <source>
        <dbReference type="Proteomes" id="UP000015104"/>
    </source>
</evidence>
<reference evidence="2" key="1">
    <citation type="submission" date="2011-08" db="EMBL/GenBank/DDBJ databases">
        <authorList>
            <person name="Rombauts S."/>
        </authorList>
    </citation>
    <scope>NUCLEOTIDE SEQUENCE</scope>
    <source>
        <strain evidence="2">London</strain>
    </source>
</reference>
<dbReference type="AlphaFoldDB" id="T1KIV0"/>
<dbReference type="EMBL" id="CAEY01000114">
    <property type="status" value="NOT_ANNOTATED_CDS"/>
    <property type="molecule type" value="Genomic_DNA"/>
</dbReference>
<proteinExistence type="predicted"/>
<dbReference type="HOGENOM" id="CLU_3351680_0_0_1"/>
<dbReference type="Proteomes" id="UP000015104">
    <property type="component" value="Unassembled WGS sequence"/>
</dbReference>
<protein>
    <submittedName>
        <fullName evidence="1">Uncharacterized protein</fullName>
    </submittedName>
</protein>